<dbReference type="GO" id="GO:0046983">
    <property type="term" value="F:protein dimerization activity"/>
    <property type="evidence" value="ECO:0007669"/>
    <property type="project" value="InterPro"/>
</dbReference>
<gene>
    <name evidence="7" type="ORF">FHS75_002740</name>
</gene>
<dbReference type="InterPro" id="IPR016461">
    <property type="entry name" value="COMT-like"/>
</dbReference>
<protein>
    <submittedName>
        <fullName evidence="7">Demethylspheroidene O-methyltransferase</fullName>
        <ecNumber evidence="7">2.1.1.210</ecNumber>
    </submittedName>
</protein>
<sequence length="372" mass="40052">MPSSTHDPHALRARWVAWRNRVLASRSFQRWASRTPIVRRIARKRAGDLFDLVAGFAYSQALLATVESGLLDLLAEHPQDLTSIARETGLGEAAASRLVRAAAALDLAEEVSPGRWMLGQHGAALRGNMGAQAMIRHHRLLYRDLAEPLDLLRADRRCGTSLSEYWNYPAQDHDGAAAYSALMAASQEMVAGQIADAYDFGRHHALLDVGGGHGAFIRAIAASSPSLELGIFDLPHVAEGAGPAIKSAGLDRRVAIHTGDFFRDPLPAGYDCISLVRILHDHDDEPCLRLLAAIRRALPPGGRLVVAEPMSGVRGTGPMSDGYFGLYLWAMGSGRPRNPAEIGSMATRAGFANWKGLSVAQPVITSGIVCFT</sequence>
<dbReference type="SUPFAM" id="SSF46785">
    <property type="entry name" value="Winged helix' DNA-binding domain"/>
    <property type="match status" value="1"/>
</dbReference>
<name>A0A7Y9XXG4_9SPHN</name>
<dbReference type="InterPro" id="IPR029063">
    <property type="entry name" value="SAM-dependent_MTases_sf"/>
</dbReference>
<dbReference type="EMBL" id="JACBZF010000005">
    <property type="protein sequence ID" value="NYH96401.1"/>
    <property type="molecule type" value="Genomic_DNA"/>
</dbReference>
<dbReference type="InterPro" id="IPR001077">
    <property type="entry name" value="COMT_C"/>
</dbReference>
<dbReference type="InterPro" id="IPR036390">
    <property type="entry name" value="WH_DNA-bd_sf"/>
</dbReference>
<dbReference type="CDD" id="cd02440">
    <property type="entry name" value="AdoMet_MTases"/>
    <property type="match status" value="1"/>
</dbReference>
<dbReference type="Gene3D" id="1.10.287.1350">
    <property type="match status" value="1"/>
</dbReference>
<evidence type="ECO:0000259" key="5">
    <source>
        <dbReference type="Pfam" id="PF00891"/>
    </source>
</evidence>
<dbReference type="GO" id="GO:0032259">
    <property type="term" value="P:methylation"/>
    <property type="evidence" value="ECO:0007669"/>
    <property type="project" value="UniProtKB-KW"/>
</dbReference>
<evidence type="ECO:0000313" key="8">
    <source>
        <dbReference type="Proteomes" id="UP000522081"/>
    </source>
</evidence>
<organism evidence="7 8">
    <name type="scientific">Novosphingobium marinum</name>
    <dbReference type="NCBI Taxonomy" id="1514948"/>
    <lineage>
        <taxon>Bacteria</taxon>
        <taxon>Pseudomonadati</taxon>
        <taxon>Pseudomonadota</taxon>
        <taxon>Alphaproteobacteria</taxon>
        <taxon>Sphingomonadales</taxon>
        <taxon>Sphingomonadaceae</taxon>
        <taxon>Novosphingobium</taxon>
    </lineage>
</organism>
<feature type="domain" description="O-methyltransferase dimerisation" evidence="6">
    <location>
        <begin position="51"/>
        <end position="109"/>
    </location>
</feature>
<feature type="domain" description="O-methyltransferase C-terminal" evidence="5">
    <location>
        <begin position="143"/>
        <end position="352"/>
    </location>
</feature>
<keyword evidence="1 7" id="KW-0489">Methyltransferase</keyword>
<dbReference type="EC" id="2.1.1.210" evidence="7"/>
<feature type="active site" description="Proton acceptor" evidence="4">
    <location>
        <position position="280"/>
    </location>
</feature>
<dbReference type="Pfam" id="PF00891">
    <property type="entry name" value="Methyltransf_2"/>
    <property type="match status" value="1"/>
</dbReference>
<dbReference type="GO" id="GO:0043803">
    <property type="term" value="F:hydroxyneurosporene-O-methyltransferase activity"/>
    <property type="evidence" value="ECO:0007669"/>
    <property type="project" value="UniProtKB-EC"/>
</dbReference>
<evidence type="ECO:0000256" key="3">
    <source>
        <dbReference type="ARBA" id="ARBA00022691"/>
    </source>
</evidence>
<dbReference type="InterPro" id="IPR012967">
    <property type="entry name" value="COMT_dimerisation"/>
</dbReference>
<accession>A0A7Y9XXG4</accession>
<dbReference type="PANTHER" id="PTHR43712:SF2">
    <property type="entry name" value="O-METHYLTRANSFERASE CICE"/>
    <property type="match status" value="1"/>
</dbReference>
<dbReference type="PROSITE" id="PS51683">
    <property type="entry name" value="SAM_OMT_II"/>
    <property type="match status" value="1"/>
</dbReference>
<reference evidence="7 8" key="1">
    <citation type="submission" date="2020-07" db="EMBL/GenBank/DDBJ databases">
        <title>Genomic Encyclopedia of Type Strains, Phase IV (KMG-IV): sequencing the most valuable type-strain genomes for metagenomic binning, comparative biology and taxonomic classification.</title>
        <authorList>
            <person name="Goeker M."/>
        </authorList>
    </citation>
    <scope>NUCLEOTIDE SEQUENCE [LARGE SCALE GENOMIC DNA]</scope>
    <source>
        <strain evidence="7 8">DSM 29043</strain>
    </source>
</reference>
<dbReference type="AlphaFoldDB" id="A0A7Y9XXG4"/>
<dbReference type="GO" id="GO:0008171">
    <property type="term" value="F:O-methyltransferase activity"/>
    <property type="evidence" value="ECO:0007669"/>
    <property type="project" value="InterPro"/>
</dbReference>
<dbReference type="Gene3D" id="3.40.50.150">
    <property type="entry name" value="Vaccinia Virus protein VP39"/>
    <property type="match status" value="1"/>
</dbReference>
<evidence type="ECO:0000256" key="2">
    <source>
        <dbReference type="ARBA" id="ARBA00022679"/>
    </source>
</evidence>
<keyword evidence="8" id="KW-1185">Reference proteome</keyword>
<dbReference type="SUPFAM" id="SSF53335">
    <property type="entry name" value="S-adenosyl-L-methionine-dependent methyltransferases"/>
    <property type="match status" value="1"/>
</dbReference>
<evidence type="ECO:0000313" key="7">
    <source>
        <dbReference type="EMBL" id="NYH96401.1"/>
    </source>
</evidence>
<comment type="caution">
    <text evidence="7">The sequence shown here is derived from an EMBL/GenBank/DDBJ whole genome shotgun (WGS) entry which is preliminary data.</text>
</comment>
<dbReference type="PANTHER" id="PTHR43712">
    <property type="entry name" value="PUTATIVE (AFU_ORTHOLOGUE AFUA_4G14580)-RELATED"/>
    <property type="match status" value="1"/>
</dbReference>
<keyword evidence="3" id="KW-0949">S-adenosyl-L-methionine</keyword>
<dbReference type="Proteomes" id="UP000522081">
    <property type="component" value="Unassembled WGS sequence"/>
</dbReference>
<dbReference type="Gene3D" id="1.10.10.10">
    <property type="entry name" value="Winged helix-like DNA-binding domain superfamily/Winged helix DNA-binding domain"/>
    <property type="match status" value="1"/>
</dbReference>
<dbReference type="RefSeq" id="WP_179408245.1">
    <property type="nucleotide sequence ID" value="NZ_BMGF01000005.1"/>
</dbReference>
<proteinExistence type="predicted"/>
<evidence type="ECO:0000256" key="4">
    <source>
        <dbReference type="PIRSR" id="PIRSR005739-1"/>
    </source>
</evidence>
<dbReference type="Pfam" id="PF08100">
    <property type="entry name" value="Dimerisation"/>
    <property type="match status" value="1"/>
</dbReference>
<evidence type="ECO:0000259" key="6">
    <source>
        <dbReference type="Pfam" id="PF08100"/>
    </source>
</evidence>
<dbReference type="InterPro" id="IPR036388">
    <property type="entry name" value="WH-like_DNA-bd_sf"/>
</dbReference>
<evidence type="ECO:0000256" key="1">
    <source>
        <dbReference type="ARBA" id="ARBA00022603"/>
    </source>
</evidence>
<keyword evidence="2 7" id="KW-0808">Transferase</keyword>